<dbReference type="InterPro" id="IPR000160">
    <property type="entry name" value="GGDEF_dom"/>
</dbReference>
<reference evidence="5 6" key="1">
    <citation type="submission" date="2019-07" db="EMBL/GenBank/DDBJ databases">
        <title>Whole genome shotgun sequence of Aliivibrio fischeri NBRC 101058.</title>
        <authorList>
            <person name="Hosoyama A."/>
            <person name="Uohara A."/>
            <person name="Ohji S."/>
            <person name="Ichikawa N."/>
        </authorList>
    </citation>
    <scope>NUCLEOTIDE SEQUENCE [LARGE SCALE GENOMIC DNA]</scope>
    <source>
        <strain evidence="5 6">NBRC 101058</strain>
    </source>
</reference>
<dbReference type="GO" id="GO:0052621">
    <property type="term" value="F:diguanylate cyclase activity"/>
    <property type="evidence" value="ECO:0007669"/>
    <property type="project" value="UniProtKB-EC"/>
</dbReference>
<dbReference type="Pfam" id="PF00990">
    <property type="entry name" value="GGDEF"/>
    <property type="match status" value="1"/>
</dbReference>
<accession>A0A510ULM2</accession>
<name>A0A510ULM2_ALIFS</name>
<dbReference type="InterPro" id="IPR000014">
    <property type="entry name" value="PAS"/>
</dbReference>
<dbReference type="InterPro" id="IPR029787">
    <property type="entry name" value="Nucleotide_cyclase"/>
</dbReference>
<dbReference type="NCBIfam" id="TIGR00254">
    <property type="entry name" value="GGDEF"/>
    <property type="match status" value="1"/>
</dbReference>
<dbReference type="GO" id="GO:1902201">
    <property type="term" value="P:negative regulation of bacterial-type flagellum-dependent cell motility"/>
    <property type="evidence" value="ECO:0007669"/>
    <property type="project" value="TreeGrafter"/>
</dbReference>
<dbReference type="FunFam" id="3.30.70.270:FF:000001">
    <property type="entry name" value="Diguanylate cyclase domain protein"/>
    <property type="match status" value="1"/>
</dbReference>
<sequence>MKPIHIDSMYGVVIHRDFTPLFVDEKYAQLFGFESAQEVMNLSSLFDIIDPKYHQIAQQAYNDVMQGKETPKVRSYVNQNTQGRIFSVLTVDHVVEWQGSPALQITVIDMSTIDQANQQILDQEQKYKDLIWHSLQGILVHRDFKPLMVNPAFVDLVKANSVAEVMALDSFMCLIPEYNQTNARNLYQQLISKELTSTNDVVENICFDGQTRYFQLFESVIDWGGLPAIQTSIIDVTEKYHLERQIEYQASHDDLTGLFNRRAITEKLNQKIIDSDTCSEICLLIDIDDFKWINDQFGHASGDEVIVRFANLCKKAVGESGIVGRWSGEEFIVFLSNHSLKQAKAIAATILKKCELEVYQFSDHHHVVTASIGISQCQSTSCNIESLIQTADKNMYQAKQQGKNQIVSPED</sequence>
<dbReference type="AlphaFoldDB" id="A0A510ULM2"/>
<dbReference type="InterPro" id="IPR050469">
    <property type="entry name" value="Diguanylate_Cyclase"/>
</dbReference>
<dbReference type="Gene3D" id="3.30.450.20">
    <property type="entry name" value="PAS domain"/>
    <property type="match status" value="2"/>
</dbReference>
<dbReference type="GO" id="GO:0043709">
    <property type="term" value="P:cell adhesion involved in single-species biofilm formation"/>
    <property type="evidence" value="ECO:0007669"/>
    <property type="project" value="TreeGrafter"/>
</dbReference>
<dbReference type="EC" id="2.7.7.65" evidence="2"/>
<dbReference type="Gene3D" id="3.30.70.270">
    <property type="match status" value="1"/>
</dbReference>
<evidence type="ECO:0000256" key="2">
    <source>
        <dbReference type="ARBA" id="ARBA00012528"/>
    </source>
</evidence>
<dbReference type="CDD" id="cd01949">
    <property type="entry name" value="GGDEF"/>
    <property type="match status" value="1"/>
</dbReference>
<evidence type="ECO:0000313" key="6">
    <source>
        <dbReference type="Proteomes" id="UP000321787"/>
    </source>
</evidence>
<dbReference type="SMART" id="SM00267">
    <property type="entry name" value="GGDEF"/>
    <property type="match status" value="1"/>
</dbReference>
<dbReference type="SUPFAM" id="SSF55785">
    <property type="entry name" value="PYP-like sensor domain (PAS domain)"/>
    <property type="match status" value="2"/>
</dbReference>
<dbReference type="RefSeq" id="WP_146866098.1">
    <property type="nucleotide sequence ID" value="NZ_BJTZ01000031.1"/>
</dbReference>
<comment type="caution">
    <text evidence="5">The sequence shown here is derived from an EMBL/GenBank/DDBJ whole genome shotgun (WGS) entry which is preliminary data.</text>
</comment>
<dbReference type="PANTHER" id="PTHR45138:SF9">
    <property type="entry name" value="DIGUANYLATE CYCLASE DGCM-RELATED"/>
    <property type="match status" value="1"/>
</dbReference>
<evidence type="ECO:0000256" key="1">
    <source>
        <dbReference type="ARBA" id="ARBA00001946"/>
    </source>
</evidence>
<evidence type="ECO:0000256" key="3">
    <source>
        <dbReference type="ARBA" id="ARBA00034247"/>
    </source>
</evidence>
<dbReference type="InterPro" id="IPR043128">
    <property type="entry name" value="Rev_trsase/Diguanyl_cyclase"/>
</dbReference>
<comment type="cofactor">
    <cofactor evidence="1">
        <name>Mg(2+)</name>
        <dbReference type="ChEBI" id="CHEBI:18420"/>
    </cofactor>
</comment>
<proteinExistence type="predicted"/>
<comment type="catalytic activity">
    <reaction evidence="3">
        <text>2 GTP = 3',3'-c-di-GMP + 2 diphosphate</text>
        <dbReference type="Rhea" id="RHEA:24898"/>
        <dbReference type="ChEBI" id="CHEBI:33019"/>
        <dbReference type="ChEBI" id="CHEBI:37565"/>
        <dbReference type="ChEBI" id="CHEBI:58805"/>
        <dbReference type="EC" id="2.7.7.65"/>
    </reaction>
</comment>
<organism evidence="5 6">
    <name type="scientific">Aliivibrio fischeri</name>
    <name type="common">Vibrio fischeri</name>
    <dbReference type="NCBI Taxonomy" id="668"/>
    <lineage>
        <taxon>Bacteria</taxon>
        <taxon>Pseudomonadati</taxon>
        <taxon>Pseudomonadota</taxon>
        <taxon>Gammaproteobacteria</taxon>
        <taxon>Vibrionales</taxon>
        <taxon>Vibrionaceae</taxon>
        <taxon>Aliivibrio</taxon>
    </lineage>
</organism>
<dbReference type="Proteomes" id="UP000321787">
    <property type="component" value="Unassembled WGS sequence"/>
</dbReference>
<dbReference type="NCBIfam" id="TIGR00229">
    <property type="entry name" value="sensory_box"/>
    <property type="match status" value="2"/>
</dbReference>
<dbReference type="EMBL" id="BJTZ01000031">
    <property type="protein sequence ID" value="GEK15537.1"/>
    <property type="molecule type" value="Genomic_DNA"/>
</dbReference>
<feature type="domain" description="GGDEF" evidence="4">
    <location>
        <begin position="278"/>
        <end position="411"/>
    </location>
</feature>
<evidence type="ECO:0000259" key="4">
    <source>
        <dbReference type="PROSITE" id="PS50887"/>
    </source>
</evidence>
<dbReference type="PANTHER" id="PTHR45138">
    <property type="entry name" value="REGULATORY COMPONENTS OF SENSORY TRANSDUCTION SYSTEM"/>
    <property type="match status" value="1"/>
</dbReference>
<evidence type="ECO:0000313" key="5">
    <source>
        <dbReference type="EMBL" id="GEK15537.1"/>
    </source>
</evidence>
<dbReference type="SUPFAM" id="SSF55073">
    <property type="entry name" value="Nucleotide cyclase"/>
    <property type="match status" value="1"/>
</dbReference>
<protein>
    <recommendedName>
        <fullName evidence="2">diguanylate cyclase</fullName>
        <ecNumber evidence="2">2.7.7.65</ecNumber>
    </recommendedName>
</protein>
<dbReference type="GO" id="GO:0005886">
    <property type="term" value="C:plasma membrane"/>
    <property type="evidence" value="ECO:0007669"/>
    <property type="project" value="TreeGrafter"/>
</dbReference>
<gene>
    <name evidence="5" type="ORF">AFI02nite_35730</name>
</gene>
<dbReference type="PROSITE" id="PS50887">
    <property type="entry name" value="GGDEF"/>
    <property type="match status" value="1"/>
</dbReference>
<dbReference type="InterPro" id="IPR035965">
    <property type="entry name" value="PAS-like_dom_sf"/>
</dbReference>